<dbReference type="SUPFAM" id="SSF144091">
    <property type="entry name" value="Rhomboid-like"/>
    <property type="match status" value="1"/>
</dbReference>
<dbReference type="STRING" id="691883.A0A058Z4M7"/>
<dbReference type="InterPro" id="IPR022764">
    <property type="entry name" value="Peptidase_S54_rhomboid_dom"/>
</dbReference>
<feature type="domain" description="Peptidase S54 rhomboid" evidence="8">
    <location>
        <begin position="159"/>
        <end position="297"/>
    </location>
</feature>
<dbReference type="Pfam" id="PF01694">
    <property type="entry name" value="Rhomboid"/>
    <property type="match status" value="1"/>
</dbReference>
<reference evidence="9" key="1">
    <citation type="submission" date="2013-04" db="EMBL/GenBank/DDBJ databases">
        <title>The Genome Sequence of Fonticula alba ATCC 38817.</title>
        <authorList>
            <consortium name="The Broad Institute Genomics Platform"/>
            <person name="Russ C."/>
            <person name="Cuomo C."/>
            <person name="Burger G."/>
            <person name="Gray M.W."/>
            <person name="Holland P.W.H."/>
            <person name="King N."/>
            <person name="Lang F.B.F."/>
            <person name="Roger A.J."/>
            <person name="Ruiz-Trillo I."/>
            <person name="Brown M."/>
            <person name="Walker B."/>
            <person name="Young S."/>
            <person name="Zeng Q."/>
            <person name="Gargeya S."/>
            <person name="Fitzgerald M."/>
            <person name="Haas B."/>
            <person name="Abouelleil A."/>
            <person name="Allen A.W."/>
            <person name="Alvarado L."/>
            <person name="Arachchi H.M."/>
            <person name="Berlin A.M."/>
            <person name="Chapman S.B."/>
            <person name="Gainer-Dewar J."/>
            <person name="Goldberg J."/>
            <person name="Griggs A."/>
            <person name="Gujja S."/>
            <person name="Hansen M."/>
            <person name="Howarth C."/>
            <person name="Imamovic A."/>
            <person name="Ireland A."/>
            <person name="Larimer J."/>
            <person name="McCowan C."/>
            <person name="Murphy C."/>
            <person name="Pearson M."/>
            <person name="Poon T.W."/>
            <person name="Priest M."/>
            <person name="Roberts A."/>
            <person name="Saif S."/>
            <person name="Shea T."/>
            <person name="Sisk P."/>
            <person name="Sykes S."/>
            <person name="Wortman J."/>
            <person name="Nusbaum C."/>
            <person name="Birren B."/>
        </authorList>
    </citation>
    <scope>NUCLEOTIDE SEQUENCE [LARGE SCALE GENOMIC DNA]</scope>
    <source>
        <strain evidence="9">ATCC 38817</strain>
    </source>
</reference>
<comment type="subcellular location">
    <subcellularLocation>
        <location evidence="1">Membrane</location>
        <topology evidence="1">Multi-pass membrane protein</topology>
    </subcellularLocation>
</comment>
<evidence type="ECO:0000256" key="3">
    <source>
        <dbReference type="ARBA" id="ARBA00022692"/>
    </source>
</evidence>
<sequence>MLSHFARLGLVGPAPGRPLSATSRLAAPLAPTISPNAMMTPFVSVRTMASASSMYGQKFGQSPMAGAFRPLLAAGATTIGFYSIAAITSRFGRAVAAKKQLSGRPAVKRPIIFGLDASTLAFLTVQTGIFASWTTQRNMNTMYRLFTYNTARPTFTSSLLSTVSHATPLHFGFNSFAFYSLSRIPFFWNDRSFFFATLLSGSAVATAITGAYSTLTRSPVSLLGLSGGLYALFSYYVMRDPDARFGIIFLPGISLRGPEMLLLASAFEIAGVLKLFRSSISHTSHLGGMLFGLLAFYGITPIWERRDRFLGPINRLIDQVAFKLA</sequence>
<keyword evidence="5 7" id="KW-1133">Transmembrane helix</keyword>
<name>A0A058Z4M7_FONAL</name>
<gene>
    <name evidence="9" type="ORF">H696_04642</name>
</gene>
<evidence type="ECO:0000256" key="4">
    <source>
        <dbReference type="ARBA" id="ARBA00022801"/>
    </source>
</evidence>
<evidence type="ECO:0000256" key="2">
    <source>
        <dbReference type="ARBA" id="ARBA00009045"/>
    </source>
</evidence>
<evidence type="ECO:0000313" key="10">
    <source>
        <dbReference type="Proteomes" id="UP000030693"/>
    </source>
</evidence>
<comment type="similarity">
    <text evidence="2">Belongs to the peptidase S54 family.</text>
</comment>
<dbReference type="RefSeq" id="XP_009496796.1">
    <property type="nucleotide sequence ID" value="XM_009498521.1"/>
</dbReference>
<dbReference type="OrthoDB" id="10260614at2759"/>
<accession>A0A058Z4M7</accession>
<proteinExistence type="inferred from homology"/>
<organism evidence="9">
    <name type="scientific">Fonticula alba</name>
    <name type="common">Slime mold</name>
    <dbReference type="NCBI Taxonomy" id="691883"/>
    <lineage>
        <taxon>Eukaryota</taxon>
        <taxon>Rotosphaerida</taxon>
        <taxon>Fonticulaceae</taxon>
        <taxon>Fonticula</taxon>
    </lineage>
</organism>
<dbReference type="InterPro" id="IPR035952">
    <property type="entry name" value="Rhomboid-like_sf"/>
</dbReference>
<feature type="transmembrane region" description="Helical" evidence="7">
    <location>
        <begin position="193"/>
        <end position="214"/>
    </location>
</feature>
<feature type="transmembrane region" description="Helical" evidence="7">
    <location>
        <begin position="220"/>
        <end position="238"/>
    </location>
</feature>
<keyword evidence="4" id="KW-0378">Hydrolase</keyword>
<dbReference type="Proteomes" id="UP000030693">
    <property type="component" value="Unassembled WGS sequence"/>
</dbReference>
<feature type="transmembrane region" description="Helical" evidence="7">
    <location>
        <begin position="111"/>
        <end position="135"/>
    </location>
</feature>
<dbReference type="GeneID" id="20529367"/>
<dbReference type="GO" id="GO:0004252">
    <property type="term" value="F:serine-type endopeptidase activity"/>
    <property type="evidence" value="ECO:0007669"/>
    <property type="project" value="InterPro"/>
</dbReference>
<dbReference type="EMBL" id="KB932207">
    <property type="protein sequence ID" value="KCV69225.1"/>
    <property type="molecule type" value="Genomic_DNA"/>
</dbReference>
<evidence type="ECO:0000256" key="1">
    <source>
        <dbReference type="ARBA" id="ARBA00004141"/>
    </source>
</evidence>
<protein>
    <recommendedName>
        <fullName evidence="8">Peptidase S54 rhomboid domain-containing protein</fullName>
    </recommendedName>
</protein>
<dbReference type="eggNOG" id="KOG2980">
    <property type="taxonomic scope" value="Eukaryota"/>
</dbReference>
<keyword evidence="3 7" id="KW-0812">Transmembrane</keyword>
<dbReference type="PANTHER" id="PTHR43731:SF14">
    <property type="entry name" value="PRESENILIN-ASSOCIATED RHOMBOID-LIKE PROTEIN, MITOCHONDRIAL"/>
    <property type="match status" value="1"/>
</dbReference>
<feature type="transmembrane region" description="Helical" evidence="7">
    <location>
        <begin position="282"/>
        <end position="303"/>
    </location>
</feature>
<dbReference type="AlphaFoldDB" id="A0A058Z4M7"/>
<dbReference type="PANTHER" id="PTHR43731">
    <property type="entry name" value="RHOMBOID PROTEASE"/>
    <property type="match status" value="1"/>
</dbReference>
<evidence type="ECO:0000256" key="5">
    <source>
        <dbReference type="ARBA" id="ARBA00022989"/>
    </source>
</evidence>
<keyword evidence="10" id="KW-1185">Reference proteome</keyword>
<dbReference type="Gene3D" id="1.20.1540.10">
    <property type="entry name" value="Rhomboid-like"/>
    <property type="match status" value="1"/>
</dbReference>
<dbReference type="InterPro" id="IPR050925">
    <property type="entry name" value="Rhomboid_protease_S54"/>
</dbReference>
<dbReference type="GO" id="GO:0016020">
    <property type="term" value="C:membrane"/>
    <property type="evidence" value="ECO:0007669"/>
    <property type="project" value="UniProtKB-SubCell"/>
</dbReference>
<keyword evidence="6 7" id="KW-0472">Membrane</keyword>
<evidence type="ECO:0000313" key="9">
    <source>
        <dbReference type="EMBL" id="KCV69225.1"/>
    </source>
</evidence>
<evidence type="ECO:0000256" key="6">
    <source>
        <dbReference type="ARBA" id="ARBA00023136"/>
    </source>
</evidence>
<evidence type="ECO:0000256" key="7">
    <source>
        <dbReference type="SAM" id="Phobius"/>
    </source>
</evidence>
<evidence type="ECO:0000259" key="8">
    <source>
        <dbReference type="Pfam" id="PF01694"/>
    </source>
</evidence>
<feature type="transmembrane region" description="Helical" evidence="7">
    <location>
        <begin position="71"/>
        <end position="91"/>
    </location>
</feature>